<dbReference type="RefSeq" id="WP_133908984.1">
    <property type="nucleotide sequence ID" value="NZ_SOCP01000028.1"/>
</dbReference>
<reference evidence="3 4" key="1">
    <citation type="submission" date="2019-03" db="EMBL/GenBank/DDBJ databases">
        <title>Genomic Encyclopedia of Archaeal and Bacterial Type Strains, Phase II (KMG-II): from individual species to whole genera.</title>
        <authorList>
            <person name="Goeker M."/>
        </authorList>
    </citation>
    <scope>NUCLEOTIDE SEQUENCE [LARGE SCALE GENOMIC DNA]</scope>
    <source>
        <strain evidence="3 4">DSM 45499</strain>
    </source>
</reference>
<evidence type="ECO:0000256" key="1">
    <source>
        <dbReference type="ARBA" id="ARBA00022737"/>
    </source>
</evidence>
<dbReference type="OrthoDB" id="9796385at2"/>
<evidence type="ECO:0000256" key="2">
    <source>
        <dbReference type="SAM" id="SignalP"/>
    </source>
</evidence>
<proteinExistence type="predicted"/>
<name>A0A4R7UTR5_9PSEU</name>
<dbReference type="PANTHER" id="PTHR22870:SF408">
    <property type="entry name" value="OS09G0560450 PROTEIN"/>
    <property type="match status" value="1"/>
</dbReference>
<dbReference type="AlphaFoldDB" id="A0A4R7UTR5"/>
<dbReference type="Pfam" id="PF00415">
    <property type="entry name" value="RCC1"/>
    <property type="match status" value="3"/>
</dbReference>
<feature type="signal peptide" evidence="2">
    <location>
        <begin position="1"/>
        <end position="25"/>
    </location>
</feature>
<evidence type="ECO:0000313" key="4">
    <source>
        <dbReference type="Proteomes" id="UP000294927"/>
    </source>
</evidence>
<gene>
    <name evidence="3" type="ORF">CLV71_12845</name>
</gene>
<comment type="caution">
    <text evidence="3">The sequence shown here is derived from an EMBL/GenBank/DDBJ whole genome shotgun (WGS) entry which is preliminary data.</text>
</comment>
<keyword evidence="2" id="KW-0732">Signal</keyword>
<dbReference type="Gene3D" id="2.130.10.30">
    <property type="entry name" value="Regulator of chromosome condensation 1/beta-lactamase-inhibitor protein II"/>
    <property type="match status" value="2"/>
</dbReference>
<dbReference type="EMBL" id="SOCP01000028">
    <property type="protein sequence ID" value="TDV37781.1"/>
    <property type="molecule type" value="Genomic_DNA"/>
</dbReference>
<keyword evidence="4" id="KW-1185">Reference proteome</keyword>
<dbReference type="PANTHER" id="PTHR22870">
    <property type="entry name" value="REGULATOR OF CHROMOSOME CONDENSATION"/>
    <property type="match status" value="1"/>
</dbReference>
<dbReference type="SUPFAM" id="SSF50985">
    <property type="entry name" value="RCC1/BLIP-II"/>
    <property type="match status" value="1"/>
</dbReference>
<dbReference type="InterPro" id="IPR051210">
    <property type="entry name" value="Ub_ligase/GEF_domain"/>
</dbReference>
<sequence length="748" mass="76186">MRLLTAALLTAAVVVAVPASPAAVAEAPAAGSTYTALSPTRVLDTRTGGQPIGPASSTSVDLSGRVPASATAVVFNLTGTEPTANTFLTVSPHGQARPAVSNLNLRVGETRANLVTVVVGAARVLDLYNNAGRTHAIADLAGYYSTGAGSRFLPVQPSRALSEHVGPGSTTTVDLSWAIPPSATAVVLNVTAANSTGDTFVTAWPAGTTRPNASTVNVPVGATNPNLTTVAVGAGRLVSIYNNAGQLDLVVDIQGFYTPDFGALFTPLSPKRIFDTRDGTGASSATPISQGWHRSVSPGAAVPAEAIGAVVNITGIDPTADTYVTAWQYTNLHGPFTSNLNLVRGQTAANLAVVEINDDVGAARFYAYNNAGDTHVAMDLAGYFSMPNAPCTHDCAYVWGSNGGYLGVGTRTYNSMPTPLYGLSGVVSVASRTAALDDGSLWSWGFNGAHNMGDDWGLTAYVPFPVRVPGFTGAIAVADTDGAGFSPTQFALKADGTVWSWGTDAYGTLGTGGVWSNSGRPQRVSGLTGVTAIAGGTASGYALRNDGTVWAWGWNKDGQLGTGSTAAESNVPVRVSGLANVVDISAMGNNAVAITADGSLWVWGSNAKGTLGNGTTGGISRVPVRVSGLNDVVAADADGENGYAVQSDGTVWSWGSGDWAGLGDGSNCVDCVRNVPGRVDGITGAVDVVSHYSGAQVLDSTGHVWLWGWNQSGDVGIPPSSAPVLRPMQNPYLTGVTVLGDGGQALAP</sequence>
<dbReference type="PROSITE" id="PS50012">
    <property type="entry name" value="RCC1_3"/>
    <property type="match status" value="3"/>
</dbReference>
<evidence type="ECO:0000313" key="3">
    <source>
        <dbReference type="EMBL" id="TDV37781.1"/>
    </source>
</evidence>
<dbReference type="InterPro" id="IPR009091">
    <property type="entry name" value="RCC1/BLIP-II"/>
</dbReference>
<feature type="chain" id="PRO_5039390943" evidence="2">
    <location>
        <begin position="26"/>
        <end position="748"/>
    </location>
</feature>
<protein>
    <submittedName>
        <fullName evidence="3">Alpha-tubulin suppressor-like RCC1 family protein</fullName>
    </submittedName>
</protein>
<organism evidence="3 4">
    <name type="scientific">Actinophytocola oryzae</name>
    <dbReference type="NCBI Taxonomy" id="502181"/>
    <lineage>
        <taxon>Bacteria</taxon>
        <taxon>Bacillati</taxon>
        <taxon>Actinomycetota</taxon>
        <taxon>Actinomycetes</taxon>
        <taxon>Pseudonocardiales</taxon>
        <taxon>Pseudonocardiaceae</taxon>
    </lineage>
</organism>
<accession>A0A4R7UTR5</accession>
<dbReference type="Proteomes" id="UP000294927">
    <property type="component" value="Unassembled WGS sequence"/>
</dbReference>
<keyword evidence="1" id="KW-0677">Repeat</keyword>
<dbReference type="InterPro" id="IPR000408">
    <property type="entry name" value="Reg_chr_condens"/>
</dbReference>